<dbReference type="GO" id="GO:0008908">
    <property type="term" value="F:isochorismatase activity"/>
    <property type="evidence" value="ECO:0007669"/>
    <property type="project" value="InterPro"/>
</dbReference>
<dbReference type="Gene3D" id="3.40.50.850">
    <property type="entry name" value="Isochorismatase-like"/>
    <property type="match status" value="1"/>
</dbReference>
<dbReference type="OrthoDB" id="9807387at2"/>
<comment type="caution">
    <text evidence="3">The sequence shown here is derived from an EMBL/GenBank/DDBJ whole genome shotgun (WGS) entry which is preliminary data.</text>
</comment>
<keyword evidence="1" id="KW-0378">Hydrolase</keyword>
<dbReference type="PANTHER" id="PTHR43540">
    <property type="entry name" value="PEROXYUREIDOACRYLATE/UREIDOACRYLATE AMIDOHYDROLASE-RELATED"/>
    <property type="match status" value="1"/>
</dbReference>
<dbReference type="InterPro" id="IPR016291">
    <property type="entry name" value="Isochorismatase"/>
</dbReference>
<feature type="domain" description="Isochorismatase-like" evidence="2">
    <location>
        <begin position="31"/>
        <end position="204"/>
    </location>
</feature>
<dbReference type="PANTHER" id="PTHR43540:SF3">
    <property type="entry name" value="ENTEROBACTIN SYNTHASE COMPONENT B"/>
    <property type="match status" value="1"/>
</dbReference>
<evidence type="ECO:0000256" key="1">
    <source>
        <dbReference type="ARBA" id="ARBA00022801"/>
    </source>
</evidence>
<gene>
    <name evidence="3" type="ORF">DKG75_22050</name>
</gene>
<dbReference type="Proteomes" id="UP000246077">
    <property type="component" value="Unassembled WGS sequence"/>
</dbReference>
<dbReference type="AlphaFoldDB" id="A0A317DT14"/>
<organism evidence="3 4">
    <name type="scientific">Zavarzinia compransoris</name>
    <dbReference type="NCBI Taxonomy" id="1264899"/>
    <lineage>
        <taxon>Bacteria</taxon>
        <taxon>Pseudomonadati</taxon>
        <taxon>Pseudomonadota</taxon>
        <taxon>Alphaproteobacteria</taxon>
        <taxon>Rhodospirillales</taxon>
        <taxon>Zavarziniaceae</taxon>
        <taxon>Zavarzinia</taxon>
    </lineage>
</organism>
<keyword evidence="4" id="KW-1185">Reference proteome</keyword>
<dbReference type="RefSeq" id="WP_109923356.1">
    <property type="nucleotide sequence ID" value="NZ_QGLF01000008.1"/>
</dbReference>
<name>A0A317DT14_9PROT</name>
<sequence length="215" mass="23377">MALPKIAPYDMPDPARLPAPRGPWRLAPARAALLVHDMQNYFLRIYDPGAAPLAPLVRHVALLVRAARQAGVPVFYTAQDGDQYRPDRGLQADLWGPGMTAAPEHRDIAAGLEPAAGDIVLTKHRYSAFHRSNLEHLLRARGRDQLVICGVYAHIGCLATATDAFMRDVEAFVVADAMADFSREQHEMTLAYIADCVGVPLATQTVADVFAGAAR</sequence>
<dbReference type="EMBL" id="QGLF01000008">
    <property type="protein sequence ID" value="PWR17827.1"/>
    <property type="molecule type" value="Genomic_DNA"/>
</dbReference>
<protein>
    <submittedName>
        <fullName evidence="3">2,3-dihydro-2,3-dihydroxybenzoate synthetase</fullName>
    </submittedName>
</protein>
<dbReference type="PRINTS" id="PR01398">
    <property type="entry name" value="ISCHRISMTASE"/>
</dbReference>
<dbReference type="InterPro" id="IPR050272">
    <property type="entry name" value="Isochorismatase-like_hydrls"/>
</dbReference>
<dbReference type="InterPro" id="IPR000868">
    <property type="entry name" value="Isochorismatase-like_dom"/>
</dbReference>
<evidence type="ECO:0000259" key="2">
    <source>
        <dbReference type="Pfam" id="PF00857"/>
    </source>
</evidence>
<dbReference type="SUPFAM" id="SSF52499">
    <property type="entry name" value="Isochorismatase-like hydrolases"/>
    <property type="match status" value="1"/>
</dbReference>
<evidence type="ECO:0000313" key="3">
    <source>
        <dbReference type="EMBL" id="PWR17827.1"/>
    </source>
</evidence>
<dbReference type="Pfam" id="PF00857">
    <property type="entry name" value="Isochorismatase"/>
    <property type="match status" value="1"/>
</dbReference>
<reference evidence="4" key="1">
    <citation type="submission" date="2018-05" db="EMBL/GenBank/DDBJ databases">
        <title>Zavarzinia sp. HR-AS.</title>
        <authorList>
            <person name="Lee Y."/>
            <person name="Jeon C.O."/>
        </authorList>
    </citation>
    <scope>NUCLEOTIDE SEQUENCE [LARGE SCALE GENOMIC DNA]</scope>
    <source>
        <strain evidence="4">DSM 1231</strain>
    </source>
</reference>
<evidence type="ECO:0000313" key="4">
    <source>
        <dbReference type="Proteomes" id="UP000246077"/>
    </source>
</evidence>
<accession>A0A317DT14</accession>
<dbReference type="InterPro" id="IPR036380">
    <property type="entry name" value="Isochorismatase-like_sf"/>
</dbReference>
<proteinExistence type="predicted"/>